<organism evidence="1 2">
    <name type="scientific">Portunus trituberculatus</name>
    <name type="common">Swimming crab</name>
    <name type="synonym">Neptunus trituberculatus</name>
    <dbReference type="NCBI Taxonomy" id="210409"/>
    <lineage>
        <taxon>Eukaryota</taxon>
        <taxon>Metazoa</taxon>
        <taxon>Ecdysozoa</taxon>
        <taxon>Arthropoda</taxon>
        <taxon>Crustacea</taxon>
        <taxon>Multicrustacea</taxon>
        <taxon>Malacostraca</taxon>
        <taxon>Eumalacostraca</taxon>
        <taxon>Eucarida</taxon>
        <taxon>Decapoda</taxon>
        <taxon>Pleocyemata</taxon>
        <taxon>Brachyura</taxon>
        <taxon>Eubrachyura</taxon>
        <taxon>Portunoidea</taxon>
        <taxon>Portunidae</taxon>
        <taxon>Portuninae</taxon>
        <taxon>Portunus</taxon>
    </lineage>
</organism>
<protein>
    <submittedName>
        <fullName evidence="1">Uncharacterized protein</fullName>
    </submittedName>
</protein>
<dbReference type="Proteomes" id="UP000324222">
    <property type="component" value="Unassembled WGS sequence"/>
</dbReference>
<evidence type="ECO:0000313" key="1">
    <source>
        <dbReference type="EMBL" id="MPC72953.1"/>
    </source>
</evidence>
<proteinExistence type="predicted"/>
<evidence type="ECO:0000313" key="2">
    <source>
        <dbReference type="Proteomes" id="UP000324222"/>
    </source>
</evidence>
<gene>
    <name evidence="1" type="ORF">E2C01_067267</name>
</gene>
<dbReference type="AlphaFoldDB" id="A0A5B7HS62"/>
<name>A0A5B7HS62_PORTR</name>
<sequence length="56" mass="6682">MFKSHIDLSRVIRLVAKWHYDDTLTNPGSYCWSLLCNRSLYVRSIQVAPMDYYPEQ</sequence>
<comment type="caution">
    <text evidence="1">The sequence shown here is derived from an EMBL/GenBank/DDBJ whole genome shotgun (WGS) entry which is preliminary data.</text>
</comment>
<keyword evidence="2" id="KW-1185">Reference proteome</keyword>
<dbReference type="EMBL" id="VSRR010035752">
    <property type="protein sequence ID" value="MPC72953.1"/>
    <property type="molecule type" value="Genomic_DNA"/>
</dbReference>
<reference evidence="1 2" key="1">
    <citation type="submission" date="2019-05" db="EMBL/GenBank/DDBJ databases">
        <title>Another draft genome of Portunus trituberculatus and its Hox gene families provides insights of decapod evolution.</title>
        <authorList>
            <person name="Jeong J.-H."/>
            <person name="Song I."/>
            <person name="Kim S."/>
            <person name="Choi T."/>
            <person name="Kim D."/>
            <person name="Ryu S."/>
            <person name="Kim W."/>
        </authorList>
    </citation>
    <scope>NUCLEOTIDE SEQUENCE [LARGE SCALE GENOMIC DNA]</scope>
    <source>
        <tissue evidence="1">Muscle</tissue>
    </source>
</reference>
<dbReference type="OrthoDB" id="199913at2759"/>
<accession>A0A5B7HS62</accession>